<evidence type="ECO:0000313" key="4">
    <source>
        <dbReference type="Proteomes" id="UP000038010"/>
    </source>
</evidence>
<feature type="transmembrane region" description="Helical" evidence="2">
    <location>
        <begin position="48"/>
        <end position="70"/>
    </location>
</feature>
<sequence>MAAANLLNDTLSLITYVYTTFVSPQLPPTLDNTVRYTSSVATSTITTLILPILASGDIVSIAALLLTLYFSLKTLNYLRRSLFGWIFFFVKLGLLLVLVQAVVYVNAYGWEKAVKDAGWLGGMAWGAAEGVWDGAAGRGHGNNRYGGGSGWGSNNSGRQQYMGGGVGGARNRWR</sequence>
<keyword evidence="2" id="KW-1133">Transmembrane helix</keyword>
<keyword evidence="2" id="KW-0812">Transmembrane</keyword>
<dbReference type="GeneID" id="28736102"/>
<dbReference type="EMBL" id="LFJN01000018">
    <property type="protein sequence ID" value="KPI38590.1"/>
    <property type="molecule type" value="Genomic_DNA"/>
</dbReference>
<organism evidence="3 4">
    <name type="scientific">Cyphellophora attinorum</name>
    <dbReference type="NCBI Taxonomy" id="1664694"/>
    <lineage>
        <taxon>Eukaryota</taxon>
        <taxon>Fungi</taxon>
        <taxon>Dikarya</taxon>
        <taxon>Ascomycota</taxon>
        <taxon>Pezizomycotina</taxon>
        <taxon>Eurotiomycetes</taxon>
        <taxon>Chaetothyriomycetidae</taxon>
        <taxon>Chaetothyriales</taxon>
        <taxon>Cyphellophoraceae</taxon>
        <taxon>Cyphellophora</taxon>
    </lineage>
</organism>
<dbReference type="AlphaFoldDB" id="A0A0N1H935"/>
<feature type="transmembrane region" description="Helical" evidence="2">
    <location>
        <begin position="82"/>
        <end position="105"/>
    </location>
</feature>
<dbReference type="RefSeq" id="XP_017998553.1">
    <property type="nucleotide sequence ID" value="XM_018144222.1"/>
</dbReference>
<dbReference type="Pfam" id="PF12716">
    <property type="entry name" value="Apq12"/>
    <property type="match status" value="1"/>
</dbReference>
<gene>
    <name evidence="3" type="ORF">AB675_4107</name>
</gene>
<protein>
    <submittedName>
        <fullName evidence="3">Uncharacterized protein</fullName>
    </submittedName>
</protein>
<name>A0A0N1H935_9EURO</name>
<dbReference type="Proteomes" id="UP000038010">
    <property type="component" value="Unassembled WGS sequence"/>
</dbReference>
<keyword evidence="2" id="KW-0472">Membrane</keyword>
<accession>A0A0N1H935</accession>
<comment type="caution">
    <text evidence="3">The sequence shown here is derived from an EMBL/GenBank/DDBJ whole genome shotgun (WGS) entry which is preliminary data.</text>
</comment>
<evidence type="ECO:0000256" key="1">
    <source>
        <dbReference type="SAM" id="MobiDB-lite"/>
    </source>
</evidence>
<proteinExistence type="predicted"/>
<dbReference type="VEuPathDB" id="FungiDB:AB675_4107"/>
<evidence type="ECO:0000313" key="3">
    <source>
        <dbReference type="EMBL" id="KPI38590.1"/>
    </source>
</evidence>
<dbReference type="InterPro" id="IPR024316">
    <property type="entry name" value="APQ12"/>
</dbReference>
<evidence type="ECO:0000256" key="2">
    <source>
        <dbReference type="SAM" id="Phobius"/>
    </source>
</evidence>
<keyword evidence="4" id="KW-1185">Reference proteome</keyword>
<reference evidence="3 4" key="1">
    <citation type="submission" date="2015-06" db="EMBL/GenBank/DDBJ databases">
        <title>Draft genome of the ant-associated black yeast Phialophora attae CBS 131958.</title>
        <authorList>
            <person name="Moreno L.F."/>
            <person name="Stielow B.J."/>
            <person name="de Hoog S."/>
            <person name="Vicente V.A."/>
            <person name="Weiss V.A."/>
            <person name="de Vries M."/>
            <person name="Cruz L.M."/>
            <person name="Souza E.M."/>
        </authorList>
    </citation>
    <scope>NUCLEOTIDE SEQUENCE [LARGE SCALE GENOMIC DNA]</scope>
    <source>
        <strain evidence="3 4">CBS 131958</strain>
    </source>
</reference>
<feature type="region of interest" description="Disordered" evidence="1">
    <location>
        <begin position="149"/>
        <end position="174"/>
    </location>
</feature>